<dbReference type="EMBL" id="SNRW01002638">
    <property type="protein sequence ID" value="KAA6392161.1"/>
    <property type="molecule type" value="Genomic_DNA"/>
</dbReference>
<dbReference type="AlphaFoldDB" id="A0A5J4WB91"/>
<accession>A0A5J4WB91</accession>
<gene>
    <name evidence="1" type="ORF">EZS28_012313</name>
</gene>
<protein>
    <submittedName>
        <fullName evidence="1">Uncharacterized protein</fullName>
    </submittedName>
</protein>
<organism evidence="1 2">
    <name type="scientific">Streblomastix strix</name>
    <dbReference type="NCBI Taxonomy" id="222440"/>
    <lineage>
        <taxon>Eukaryota</taxon>
        <taxon>Metamonada</taxon>
        <taxon>Preaxostyla</taxon>
        <taxon>Oxymonadida</taxon>
        <taxon>Streblomastigidae</taxon>
        <taxon>Streblomastix</taxon>
    </lineage>
</organism>
<reference evidence="1 2" key="1">
    <citation type="submission" date="2019-03" db="EMBL/GenBank/DDBJ databases">
        <title>Single cell metagenomics reveals metabolic interactions within the superorganism composed of flagellate Streblomastix strix and complex community of Bacteroidetes bacteria on its surface.</title>
        <authorList>
            <person name="Treitli S.C."/>
            <person name="Kolisko M."/>
            <person name="Husnik F."/>
            <person name="Keeling P."/>
            <person name="Hampl V."/>
        </authorList>
    </citation>
    <scope>NUCLEOTIDE SEQUENCE [LARGE SCALE GENOMIC DNA]</scope>
    <source>
        <strain evidence="1">ST1C</strain>
    </source>
</reference>
<name>A0A5J4WB91_9EUKA</name>
<proteinExistence type="predicted"/>
<evidence type="ECO:0000313" key="2">
    <source>
        <dbReference type="Proteomes" id="UP000324800"/>
    </source>
</evidence>
<comment type="caution">
    <text evidence="1">The sequence shown here is derived from an EMBL/GenBank/DDBJ whole genome shotgun (WGS) entry which is preliminary data.</text>
</comment>
<sequence>MIRNFLQNVEYLQLDLKALKLQSLADNCLSFGESRISDARYLRQWPFKTNSLRRIQTMVQIDKLCRKS</sequence>
<evidence type="ECO:0000313" key="1">
    <source>
        <dbReference type="EMBL" id="KAA6392161.1"/>
    </source>
</evidence>
<dbReference type="Proteomes" id="UP000324800">
    <property type="component" value="Unassembled WGS sequence"/>
</dbReference>